<dbReference type="AlphaFoldDB" id="A0A6H5HS61"/>
<protein>
    <submittedName>
        <fullName evidence="1">Uncharacterized protein</fullName>
    </submittedName>
</protein>
<dbReference type="EMBL" id="CADCXU010033958">
    <property type="protein sequence ID" value="CAB0019440.1"/>
    <property type="molecule type" value="Genomic_DNA"/>
</dbReference>
<name>A0A6H5HS61_9HEMI</name>
<reference evidence="1 2" key="1">
    <citation type="submission" date="2020-02" db="EMBL/GenBank/DDBJ databases">
        <authorList>
            <person name="Ferguson B K."/>
        </authorList>
    </citation>
    <scope>NUCLEOTIDE SEQUENCE [LARGE SCALE GENOMIC DNA]</scope>
</reference>
<evidence type="ECO:0000313" key="1">
    <source>
        <dbReference type="EMBL" id="CAB0019440.1"/>
    </source>
</evidence>
<accession>A0A6H5HS61</accession>
<organism evidence="1 2">
    <name type="scientific">Nesidiocoris tenuis</name>
    <dbReference type="NCBI Taxonomy" id="355587"/>
    <lineage>
        <taxon>Eukaryota</taxon>
        <taxon>Metazoa</taxon>
        <taxon>Ecdysozoa</taxon>
        <taxon>Arthropoda</taxon>
        <taxon>Hexapoda</taxon>
        <taxon>Insecta</taxon>
        <taxon>Pterygota</taxon>
        <taxon>Neoptera</taxon>
        <taxon>Paraneoptera</taxon>
        <taxon>Hemiptera</taxon>
        <taxon>Heteroptera</taxon>
        <taxon>Panheteroptera</taxon>
        <taxon>Cimicomorpha</taxon>
        <taxon>Miridae</taxon>
        <taxon>Dicyphina</taxon>
        <taxon>Nesidiocoris</taxon>
    </lineage>
</organism>
<proteinExistence type="predicted"/>
<keyword evidence="2" id="KW-1185">Reference proteome</keyword>
<sequence length="436" mass="49131">MVASPIALTLPTLAHGLWPRTRSKVASYPEEELFQYRLYPGRPASCIMYAVTCPLPFNQLLQDDLILWFKVFKQPIGIGNYSHLNRAVIIKLTNGSQIGKTHRFITGSSYVGRTVHWFGPHRAATHRWWNPGERLGFDRTCEKTEKLSSTSSLRFCVIVSSTSSLTMSLNFCFIVPIFLYFSKSHFALKVPARSIPHEIFHPDFISRFIKRRFHQCGEKLARTSVENWLALSRCTSSGSEWSEMSSPTSKLRAQMYSNGKLARHSVVTGVPPEILRMVNLSQRAPRGKKVRAVIKQAKQIRGIRIQLPWRNRDSHERALAHSAHLPSLGASFSIGAQSQEEWKGGHKALHMTSLLENEDPDEGLRATTSTPSSSGSLVHRLNPQLVLTLGGISPLLKEPNQPGFATRKTRSWRPCDSGQLLQSPVFVSQYRGYLCR</sequence>
<gene>
    <name evidence="1" type="ORF">NTEN_LOCUS23152</name>
</gene>
<evidence type="ECO:0000313" key="2">
    <source>
        <dbReference type="Proteomes" id="UP000479000"/>
    </source>
</evidence>
<dbReference type="Proteomes" id="UP000479000">
    <property type="component" value="Unassembled WGS sequence"/>
</dbReference>
<feature type="non-terminal residue" evidence="1">
    <location>
        <position position="436"/>
    </location>
</feature>